<accession>A0A0D6GQV1</accession>
<evidence type="ECO:0000313" key="9">
    <source>
        <dbReference type="EMBL" id="ALM93243.1"/>
    </source>
</evidence>
<evidence type="ECO:0000313" key="11">
    <source>
        <dbReference type="EMBL" id="ASG28332.1"/>
    </source>
</evidence>
<keyword evidence="3 7" id="KW-0813">Transport</keyword>
<comment type="cofactor">
    <cofactor evidence="1 7">
        <name>FMN</name>
        <dbReference type="ChEBI" id="CHEBI:58210"/>
    </cofactor>
</comment>
<dbReference type="Proteomes" id="UP000225199">
    <property type="component" value="Unassembled WGS sequence"/>
</dbReference>
<keyword evidence="21" id="KW-1185">Reference proteome</keyword>
<dbReference type="Proteomes" id="UP000221852">
    <property type="component" value="Unassembled WGS sequence"/>
</dbReference>
<dbReference type="Proteomes" id="UP000197638">
    <property type="component" value="Chromosome"/>
</dbReference>
<dbReference type="Proteomes" id="UP000221504">
    <property type="component" value="Unassembled WGS sequence"/>
</dbReference>
<dbReference type="EMBL" id="NHRT01000001">
    <property type="protein sequence ID" value="OWP24495.1"/>
    <property type="molecule type" value="Genomic_DNA"/>
</dbReference>
<dbReference type="KEGG" id="fpol:ERS445057_01824"/>
<evidence type="ECO:0000313" key="15">
    <source>
        <dbReference type="EMBL" id="PHH98658.1"/>
    </source>
</evidence>
<dbReference type="EMBL" id="NJGI01000001">
    <property type="protein sequence ID" value="PGH22482.1"/>
    <property type="molecule type" value="Genomic_DNA"/>
</dbReference>
<evidence type="ECO:0000313" key="14">
    <source>
        <dbReference type="EMBL" id="PHH96892.1"/>
    </source>
</evidence>
<evidence type="ECO:0000256" key="1">
    <source>
        <dbReference type="ARBA" id="ARBA00001917"/>
    </source>
</evidence>
<reference evidence="12 22" key="2">
    <citation type="submission" date="2017-05" db="EMBL/GenBank/DDBJ databases">
        <title>Genome sequencing of Fusobacterium nucleatum subsp. polymorphum KCOM 1001 (=ChDC F119).</title>
        <authorList>
            <person name="Kook J.-K."/>
            <person name="Park S.-N."/>
            <person name="Lim Y.K."/>
            <person name="Roh H."/>
        </authorList>
    </citation>
    <scope>NUCLEOTIDE SEQUENCE [LARGE SCALE GENOMIC DNA]</scope>
    <source>
        <strain evidence="12 22">KCOM 1001</strain>
    </source>
</reference>
<dbReference type="InterPro" id="IPR008254">
    <property type="entry name" value="Flavodoxin/NO_synth"/>
</dbReference>
<dbReference type="Proteomes" id="UP000224182">
    <property type="component" value="Unassembled WGS sequence"/>
</dbReference>
<reference evidence="19 29" key="8">
    <citation type="submission" date="2017-06" db="EMBL/GenBank/DDBJ databases">
        <title>Draft genome sequence of Fusobacterium nucleatum subsp. polymorphum KCOM 1274 (=ChDC F309).</title>
        <authorList>
            <person name="Kook J.-K."/>
            <person name="Park S.-N."/>
            <person name="Lim Y.K."/>
            <person name="Roh H."/>
        </authorList>
    </citation>
    <scope>NUCLEOTIDE SEQUENCE [LARGE SCALE GENOMIC DNA]</scope>
    <source>
        <strain evidence="19">KCOM 1274</strain>
        <strain evidence="29">KCOM 1274 (ChDC F309)</strain>
    </source>
</reference>
<evidence type="ECO:0000259" key="8">
    <source>
        <dbReference type="PROSITE" id="PS50902"/>
    </source>
</evidence>
<dbReference type="EMBL" id="NIRM01000002">
    <property type="protein sequence ID" value="PHI07814.1"/>
    <property type="molecule type" value="Genomic_DNA"/>
</dbReference>
<keyword evidence="6 7" id="KW-0249">Electron transport</keyword>
<dbReference type="Proteomes" id="UP000223525">
    <property type="component" value="Unassembled WGS sequence"/>
</dbReference>
<dbReference type="InterPro" id="IPR010086">
    <property type="entry name" value="Flavodoxin_lc"/>
</dbReference>
<dbReference type="SUPFAM" id="SSF52218">
    <property type="entry name" value="Flavoproteins"/>
    <property type="match status" value="1"/>
</dbReference>
<reference evidence="14 30" key="3">
    <citation type="submission" date="2017-06" db="EMBL/GenBank/DDBJ databases">
        <title>Draft genome sequence of Fusobacterium nucleatum subsp. polymorphum KCOM 1002 (=ChDC F175).</title>
        <authorList>
            <person name="Kook J.-K."/>
            <person name="Park S.-N."/>
            <person name="Lim Y.K."/>
            <person name="Roh H."/>
        </authorList>
    </citation>
    <scope>NUCLEOTIDE SEQUENCE [LARGE SCALE GENOMIC DNA]</scope>
    <source>
        <strain evidence="14">KCOM 1002</strain>
        <strain evidence="30">KCOM 1002 (ChDC F175)</strain>
    </source>
</reference>
<evidence type="ECO:0000313" key="27">
    <source>
        <dbReference type="Proteomes" id="UP000223525"/>
    </source>
</evidence>
<reference evidence="10 21" key="5">
    <citation type="submission" date="2017-06" db="EMBL/GenBank/DDBJ databases">
        <title>Draft genome sequence of Fusobacterium nucleatum subsp. polymorphum KCOM 1260 (=ChDC F218).</title>
        <authorList>
            <person name="Kook J.-K."/>
            <person name="Park S.-N."/>
            <person name="Lim Y.K."/>
            <person name="Roh H."/>
        </authorList>
    </citation>
    <scope>NUCLEOTIDE SEQUENCE [LARGE SCALE GENOMIC DNA]</scope>
    <source>
        <strain evidence="10">KCOM 1260</strain>
        <strain evidence="21">KCOM 1260 (ChDC F218)</strain>
    </source>
</reference>
<evidence type="ECO:0000256" key="7">
    <source>
        <dbReference type="PIRNR" id="PIRNR038996"/>
    </source>
</evidence>
<evidence type="ECO:0000313" key="28">
    <source>
        <dbReference type="Proteomes" id="UP000224182"/>
    </source>
</evidence>
<proteinExistence type="inferred from homology"/>
<feature type="domain" description="Flavodoxin-like" evidence="8">
    <location>
        <begin position="4"/>
        <end position="162"/>
    </location>
</feature>
<dbReference type="NCBIfam" id="NF006739">
    <property type="entry name" value="PRK09267.1-5"/>
    <property type="match status" value="1"/>
</dbReference>
<dbReference type="GeneID" id="45635584"/>
<reference evidence="13 26" key="10">
    <citation type="submission" date="2017-06" db="EMBL/GenBank/DDBJ databases">
        <title>Genome sequencing of Fusobacterium nucleatum subsp. polymorphum KCOM 1232 (=ChDC F37).</title>
        <authorList>
            <person name="Kook J.-K."/>
            <person name="Park S.-N."/>
            <person name="Lim Y.K."/>
            <person name="Roh H."/>
        </authorList>
    </citation>
    <scope>NUCLEOTIDE SEQUENCE [LARGE SCALE GENOMIC DNA]</scope>
    <source>
        <strain evidence="13">KCOM 1232</strain>
        <strain evidence="26">KCOM 1232 ( ChDC F37)</strain>
    </source>
</reference>
<dbReference type="EMBL" id="CP022123">
    <property type="protein sequence ID" value="ASG28332.1"/>
    <property type="molecule type" value="Genomic_DNA"/>
</dbReference>
<dbReference type="STRING" id="76857.RO02_01015"/>
<evidence type="ECO:0000313" key="23">
    <source>
        <dbReference type="Proteomes" id="UP000197638"/>
    </source>
</evidence>
<evidence type="ECO:0000313" key="10">
    <source>
        <dbReference type="EMBL" id="ASC03176.1"/>
    </source>
</evidence>
<dbReference type="EMBL" id="NIRO01000004">
    <property type="protein sequence ID" value="PHI15455.1"/>
    <property type="molecule type" value="Genomic_DNA"/>
</dbReference>
<organism evidence="16 28">
    <name type="scientific">Fusobacterium nucleatum subsp. polymorphum</name>
    <name type="common">Fusobacterium polymorphum</name>
    <dbReference type="NCBI Taxonomy" id="76857"/>
    <lineage>
        <taxon>Bacteria</taxon>
        <taxon>Fusobacteriati</taxon>
        <taxon>Fusobacteriota</taxon>
        <taxon>Fusobacteriia</taxon>
        <taxon>Fusobacteriales</taxon>
        <taxon>Fusobacteriaceae</taxon>
        <taxon>Fusobacterium</taxon>
    </lineage>
</organism>
<dbReference type="PROSITE" id="PS00201">
    <property type="entry name" value="FLAVODOXIN"/>
    <property type="match status" value="1"/>
</dbReference>
<evidence type="ECO:0000256" key="5">
    <source>
        <dbReference type="ARBA" id="ARBA00022643"/>
    </source>
</evidence>
<reference evidence="9 20" key="1">
    <citation type="submission" date="2015-11" db="EMBL/GenBank/DDBJ databases">
        <authorList>
            <person name="Kook J.-K."/>
            <person name="Park S.-N."/>
            <person name="Lim Y.K."/>
            <person name="Jo E."/>
        </authorList>
    </citation>
    <scope>NUCLEOTIDE SEQUENCE [LARGE SCALE GENOMIC DNA]</scope>
    <source>
        <strain evidence="9 20">ChDC F306</strain>
    </source>
</reference>
<dbReference type="Proteomes" id="UP000196759">
    <property type="component" value="Chromosome"/>
</dbReference>
<evidence type="ECO:0000256" key="4">
    <source>
        <dbReference type="ARBA" id="ARBA00022630"/>
    </source>
</evidence>
<dbReference type="Proteomes" id="UP000222862">
    <property type="component" value="Unassembled WGS sequence"/>
</dbReference>
<evidence type="ECO:0000313" key="24">
    <source>
        <dbReference type="Proteomes" id="UP000221504"/>
    </source>
</evidence>
<evidence type="ECO:0000256" key="3">
    <source>
        <dbReference type="ARBA" id="ARBA00022448"/>
    </source>
</evidence>
<dbReference type="EMBL" id="CP013121">
    <property type="protein sequence ID" value="ALM93243.1"/>
    <property type="molecule type" value="Genomic_DNA"/>
</dbReference>
<evidence type="ECO:0000313" key="21">
    <source>
        <dbReference type="Proteomes" id="UP000196759"/>
    </source>
</evidence>
<evidence type="ECO:0000313" key="13">
    <source>
        <dbReference type="EMBL" id="PGH22482.1"/>
    </source>
</evidence>
<comment type="similarity">
    <text evidence="2 7">Belongs to the flavodoxin family.</text>
</comment>
<dbReference type="EMBL" id="NIRQ01000001">
    <property type="protein sequence ID" value="PHI12390.1"/>
    <property type="molecule type" value="Genomic_DNA"/>
</dbReference>
<dbReference type="AlphaFoldDB" id="A0A0D6GQV1"/>
<name>A0A0D6GQV1_FUSNP</name>
<dbReference type="Pfam" id="PF00258">
    <property type="entry name" value="Flavodoxin_1"/>
    <property type="match status" value="1"/>
</dbReference>
<evidence type="ECO:0000256" key="6">
    <source>
        <dbReference type="ARBA" id="ARBA00022982"/>
    </source>
</evidence>
<reference evidence="17 24" key="6">
    <citation type="submission" date="2017-06" db="EMBL/GenBank/DDBJ databases">
        <title>Draft genome sequence of Fusobacterium nucleatum subsp. polymorphum KCOM 1267 (=ChDC F290).</title>
        <authorList>
            <person name="Kook J.-K."/>
            <person name="Park S.-N."/>
            <person name="Lim Y.K."/>
            <person name="Roh H."/>
        </authorList>
    </citation>
    <scope>NUCLEOTIDE SEQUENCE [LARGE SCALE GENOMIC DNA]</scope>
    <source>
        <strain evidence="17">KCOM 1267</strain>
        <strain evidence="24">KCOM 1267(ChDC F290)</strain>
    </source>
</reference>
<gene>
    <name evidence="15" type="ORF">CA836_02200</name>
    <name evidence="12" type="ORF">CA839_00160</name>
    <name evidence="14" type="ORF">CA840_05940</name>
    <name evidence="10" type="ORF">CBG50_07620</name>
    <name evidence="17" type="ORF">CBG52_06215</name>
    <name evidence="16" type="ORF">CBG54_02075</name>
    <name evidence="19" type="ORF">CBG56_05330</name>
    <name evidence="18" type="ORF">CBG59_00560</name>
    <name evidence="11" type="ORF">CBG61_04915</name>
    <name evidence="13" type="ORF">RN96_04930</name>
    <name evidence="9" type="ORF">RO02_01015</name>
</gene>
<dbReference type="NCBIfam" id="TIGR01752">
    <property type="entry name" value="flav_long"/>
    <property type="match status" value="1"/>
</dbReference>
<reference evidence="16 28" key="7">
    <citation type="submission" date="2017-06" db="EMBL/GenBank/DDBJ databases">
        <title>Draft genome sequence of Fusobacterium nucleatum subsp. polymorphum KCOM 1271 (=ChDC F305).</title>
        <authorList>
            <person name="Kook J.-K."/>
            <person name="Park S.-N."/>
            <person name="Lim Y.K."/>
            <person name="Roh H."/>
        </authorList>
    </citation>
    <scope>NUCLEOTIDE SEQUENCE [LARGE SCALE GENOMIC DNA]</scope>
    <source>
        <strain evidence="16">KCOM 1271</strain>
        <strain evidence="28">KCOM 1271 (ChDC F305)</strain>
    </source>
</reference>
<dbReference type="Proteomes" id="UP000197470">
    <property type="component" value="Unassembled WGS sequence"/>
</dbReference>
<keyword evidence="4 7" id="KW-0285">Flavoprotein</keyword>
<dbReference type="InterPro" id="IPR050619">
    <property type="entry name" value="Flavodoxin"/>
</dbReference>
<dbReference type="PANTHER" id="PTHR42809">
    <property type="entry name" value="FLAVODOXIN 2"/>
    <property type="match status" value="1"/>
</dbReference>
<reference evidence="18 25" key="9">
    <citation type="submission" date="2017-06" db="EMBL/GenBank/DDBJ databases">
        <title>Draft genome sequence of Fusobacterium nucleatum subsp. polymorphum KCOM 1330 (=ChDC F330).</title>
        <authorList>
            <person name="Kook J.-K."/>
            <person name="Park S.-N."/>
            <person name="Lim Y.K."/>
            <person name="Roh H."/>
        </authorList>
    </citation>
    <scope>NUCLEOTIDE SEQUENCE [LARGE SCALE GENOMIC DNA]</scope>
    <source>
        <strain evidence="18">KCOM 1330</strain>
        <strain evidence="25">KCOM 1330 (ChDC F330)</strain>
    </source>
</reference>
<dbReference type="PIRSF" id="PIRSF038996">
    <property type="entry name" value="FldA"/>
    <property type="match status" value="1"/>
</dbReference>
<evidence type="ECO:0000313" key="25">
    <source>
        <dbReference type="Proteomes" id="UP000221852"/>
    </source>
</evidence>
<dbReference type="PROSITE" id="PS50902">
    <property type="entry name" value="FLAVODOXIN_LIKE"/>
    <property type="match status" value="1"/>
</dbReference>
<evidence type="ECO:0000256" key="2">
    <source>
        <dbReference type="ARBA" id="ARBA00005267"/>
    </source>
</evidence>
<evidence type="ECO:0000313" key="12">
    <source>
        <dbReference type="EMBL" id="OWP24495.1"/>
    </source>
</evidence>
<keyword evidence="5 7" id="KW-0288">FMN</keyword>
<protein>
    <recommendedName>
        <fullName evidence="7">Flavodoxin</fullName>
    </recommendedName>
</protein>
<dbReference type="Gene3D" id="3.40.50.360">
    <property type="match status" value="1"/>
</dbReference>
<dbReference type="EMBL" id="NIRK01000001">
    <property type="protein sequence ID" value="PHH98658.1"/>
    <property type="molecule type" value="Genomic_DNA"/>
</dbReference>
<dbReference type="EMBL" id="NIRJ01000001">
    <property type="protein sequence ID" value="PHH96892.1"/>
    <property type="molecule type" value="Genomic_DNA"/>
</dbReference>
<dbReference type="GO" id="GO:0009055">
    <property type="term" value="F:electron transfer activity"/>
    <property type="evidence" value="ECO:0007669"/>
    <property type="project" value="UniProtKB-UniRule"/>
</dbReference>
<evidence type="ECO:0000313" key="26">
    <source>
        <dbReference type="Proteomes" id="UP000222862"/>
    </source>
</evidence>
<dbReference type="InterPro" id="IPR001226">
    <property type="entry name" value="Flavodoxin_CS"/>
</dbReference>
<evidence type="ECO:0000313" key="17">
    <source>
        <dbReference type="EMBL" id="PHI07814.1"/>
    </source>
</evidence>
<evidence type="ECO:0000313" key="22">
    <source>
        <dbReference type="Proteomes" id="UP000197470"/>
    </source>
</evidence>
<reference evidence="11 23" key="11">
    <citation type="submission" date="2017-06" db="EMBL/GenBank/DDBJ databases">
        <title>Genome sequencing of Fusobacterium nucleatum subsp. polymorphum KCOM 1275 (=ChDC F310).</title>
        <authorList>
            <person name="Kook J.-K."/>
            <person name="Park S.-N."/>
            <person name="Lim Y.K."/>
            <person name="Roh H."/>
        </authorList>
    </citation>
    <scope>NUCLEOTIDE SEQUENCE [LARGE SCALE GENOMIC DNA]</scope>
    <source>
        <strain evidence="11 23">KCOM 1275</strain>
    </source>
</reference>
<evidence type="ECO:0000313" key="30">
    <source>
        <dbReference type="Proteomes" id="UP000225199"/>
    </source>
</evidence>
<evidence type="ECO:0000313" key="18">
    <source>
        <dbReference type="EMBL" id="PHI12390.1"/>
    </source>
</evidence>
<evidence type="ECO:0000313" key="16">
    <source>
        <dbReference type="EMBL" id="PHI05919.1"/>
    </source>
</evidence>
<evidence type="ECO:0000313" key="29">
    <source>
        <dbReference type="Proteomes" id="UP000224507"/>
    </source>
</evidence>
<dbReference type="EMBL" id="NIRN01000001">
    <property type="protein sequence ID" value="PHI05919.1"/>
    <property type="molecule type" value="Genomic_DNA"/>
</dbReference>
<dbReference type="RefSeq" id="WP_005898347.1">
    <property type="nucleotide sequence ID" value="NZ_CP013121.1"/>
</dbReference>
<dbReference type="Proteomes" id="UP000067061">
    <property type="component" value="Chromosome"/>
</dbReference>
<dbReference type="Proteomes" id="UP000224507">
    <property type="component" value="Unassembled WGS sequence"/>
</dbReference>
<reference evidence="15 27" key="4">
    <citation type="submission" date="2017-06" db="EMBL/GenBank/DDBJ databases">
        <title>Draft genome sequence of Fusobacterium nucleatum subsp. polymorphum KCOM 1248 (=ChDC F113).</title>
        <authorList>
            <person name="Kook J.-K."/>
            <person name="Park S.-N."/>
            <person name="Lim Y.K."/>
            <person name="Roh H."/>
        </authorList>
    </citation>
    <scope>NUCLEOTIDE SEQUENCE [LARGE SCALE GENOMIC DNA]</scope>
    <source>
        <strain evidence="15">KCOM 1248</strain>
        <strain evidence="27">KCOM 1248 (ChDC F113)</strain>
    </source>
</reference>
<dbReference type="PANTHER" id="PTHR42809:SF1">
    <property type="entry name" value="FLAVODOXIN 1"/>
    <property type="match status" value="1"/>
</dbReference>
<sequence>MKTVGIFFGTTGGKTQEVADIIAAQLGDAQVFDVANGVAEMEVFDNIIMASPTYGMGELQDDWASVIDEVADMDFSGKVVAFVGVGDAAIFGANYVEAMKHFYDAVEPKGAKIVGFTSTDGYDFEASEAVIDGDKFMGLAIDASFDTDEITSKVEDWLENKVKDELL</sequence>
<dbReference type="InterPro" id="IPR029039">
    <property type="entry name" value="Flavoprotein-like_sf"/>
</dbReference>
<dbReference type="GO" id="GO:0010181">
    <property type="term" value="F:FMN binding"/>
    <property type="evidence" value="ECO:0007669"/>
    <property type="project" value="UniProtKB-UniRule"/>
</dbReference>
<evidence type="ECO:0000313" key="19">
    <source>
        <dbReference type="EMBL" id="PHI15455.1"/>
    </source>
</evidence>
<dbReference type="EMBL" id="CP021934">
    <property type="protein sequence ID" value="ASC03176.1"/>
    <property type="molecule type" value="Genomic_DNA"/>
</dbReference>
<comment type="function">
    <text evidence="7">Low-potential electron donor to a number of redox enzymes.</text>
</comment>
<evidence type="ECO:0000313" key="20">
    <source>
        <dbReference type="Proteomes" id="UP000067061"/>
    </source>
</evidence>